<evidence type="ECO:0000313" key="2">
    <source>
        <dbReference type="EMBL" id="QKE88981.1"/>
    </source>
</evidence>
<dbReference type="AlphaFoldDB" id="A0A6M8H6G6"/>
<dbReference type="KEGG" id="lck:HN018_02010"/>
<dbReference type="Pfam" id="PF00561">
    <property type="entry name" value="Abhydrolase_1"/>
    <property type="match status" value="1"/>
</dbReference>
<dbReference type="InterPro" id="IPR000639">
    <property type="entry name" value="Epox_hydrolase-like"/>
</dbReference>
<protein>
    <submittedName>
        <fullName evidence="2">Alpha/beta hydrolase</fullName>
    </submittedName>
</protein>
<dbReference type="InterPro" id="IPR000073">
    <property type="entry name" value="AB_hydrolase_1"/>
</dbReference>
<sequence>MSFVVIDTPTLAIGCTISGPDAGLPLMLLHGWPDDALTWDAMLPALHQAGCRTIVPFLRGHGPTRFHDGATMRSGEITALTQDMFDLADALKLERFAIVGHDWGARIAYTAACVAPERVIAIAALSVGWNRNDPSQPISLHQSQNYWYQWLMALDRGADLVRNDRRSYTRYIWSIWNPGWDVPDDMFEATAASFDNPDWADITLHSYRVRWELAAKNPVYAALEKLVSDSSTIAVPTLMLQGAADTCADPASSEGKEELFSGRYDRHVLDGIGHFPQRQQPELVLGLLLPFLQDTCRR</sequence>
<organism evidence="2 3">
    <name type="scientific">Lichenicola cladoniae</name>
    <dbReference type="NCBI Taxonomy" id="1484109"/>
    <lineage>
        <taxon>Bacteria</taxon>
        <taxon>Pseudomonadati</taxon>
        <taxon>Pseudomonadota</taxon>
        <taxon>Alphaproteobacteria</taxon>
        <taxon>Acetobacterales</taxon>
        <taxon>Acetobacteraceae</taxon>
        <taxon>Lichenicola</taxon>
    </lineage>
</organism>
<evidence type="ECO:0000313" key="3">
    <source>
        <dbReference type="Proteomes" id="UP000500767"/>
    </source>
</evidence>
<reference evidence="2 3" key="1">
    <citation type="journal article" date="2014" name="World J. Microbiol. Biotechnol.">
        <title>Biodiversity and physiological characteristics of Antarctic and Arctic lichens-associated bacteria.</title>
        <authorList>
            <person name="Lee Y.M."/>
            <person name="Kim E.H."/>
            <person name="Lee H.K."/>
            <person name="Hong S.G."/>
        </authorList>
    </citation>
    <scope>NUCLEOTIDE SEQUENCE [LARGE SCALE GENOMIC DNA]</scope>
    <source>
        <strain evidence="2 3">PAMC 26569</strain>
    </source>
</reference>
<dbReference type="EMBL" id="CP053708">
    <property type="protein sequence ID" value="QKE88981.1"/>
    <property type="molecule type" value="Genomic_DNA"/>
</dbReference>
<evidence type="ECO:0000259" key="1">
    <source>
        <dbReference type="Pfam" id="PF00561"/>
    </source>
</evidence>
<feature type="domain" description="AB hydrolase-1" evidence="1">
    <location>
        <begin position="25"/>
        <end position="277"/>
    </location>
</feature>
<dbReference type="SUPFAM" id="SSF53474">
    <property type="entry name" value="alpha/beta-Hydrolases"/>
    <property type="match status" value="1"/>
</dbReference>
<dbReference type="GO" id="GO:0016787">
    <property type="term" value="F:hydrolase activity"/>
    <property type="evidence" value="ECO:0007669"/>
    <property type="project" value="UniProtKB-KW"/>
</dbReference>
<dbReference type="InterPro" id="IPR050266">
    <property type="entry name" value="AB_hydrolase_sf"/>
</dbReference>
<keyword evidence="3" id="KW-1185">Reference proteome</keyword>
<name>A0A6M8H6G6_9PROT</name>
<dbReference type="InterPro" id="IPR029058">
    <property type="entry name" value="AB_hydrolase_fold"/>
</dbReference>
<dbReference type="PRINTS" id="PR00412">
    <property type="entry name" value="EPOXHYDRLASE"/>
</dbReference>
<dbReference type="PANTHER" id="PTHR43798">
    <property type="entry name" value="MONOACYLGLYCEROL LIPASE"/>
    <property type="match status" value="1"/>
</dbReference>
<gene>
    <name evidence="2" type="ORF">HN018_02010</name>
</gene>
<proteinExistence type="predicted"/>
<dbReference type="RefSeq" id="WP_171836085.1">
    <property type="nucleotide sequence ID" value="NZ_CP053708.1"/>
</dbReference>
<keyword evidence="2" id="KW-0378">Hydrolase</keyword>
<dbReference type="Proteomes" id="UP000500767">
    <property type="component" value="Chromosome"/>
</dbReference>
<dbReference type="Gene3D" id="3.40.50.1820">
    <property type="entry name" value="alpha/beta hydrolase"/>
    <property type="match status" value="1"/>
</dbReference>
<accession>A0A6M8H6G6</accession>